<evidence type="ECO:0000256" key="8">
    <source>
        <dbReference type="ARBA" id="ARBA00022840"/>
    </source>
</evidence>
<dbReference type="PANTHER" id="PTHR24353:SF143">
    <property type="entry name" value="PROTEIN KINASE DOMAIN-CONTAINING PROTEIN"/>
    <property type="match status" value="1"/>
</dbReference>
<dbReference type="PROSITE" id="PS51285">
    <property type="entry name" value="AGC_KINASE_CTER"/>
    <property type="match status" value="1"/>
</dbReference>
<dbReference type="InterPro" id="IPR008271">
    <property type="entry name" value="Ser/Thr_kinase_AS"/>
</dbReference>
<keyword evidence="9" id="KW-0142">cGMP-binding</keyword>
<proteinExistence type="inferred from homology"/>
<feature type="domain" description="Protein kinase" evidence="12">
    <location>
        <begin position="222"/>
        <end position="484"/>
    </location>
</feature>
<dbReference type="SUPFAM" id="SSF51206">
    <property type="entry name" value="cAMP-binding domain-like"/>
    <property type="match status" value="1"/>
</dbReference>
<accession>A0AAD8Y1Y7</accession>
<evidence type="ECO:0000256" key="11">
    <source>
        <dbReference type="ARBA" id="ARBA00047462"/>
    </source>
</evidence>
<dbReference type="InterPro" id="IPR000595">
    <property type="entry name" value="cNMP-bd_dom"/>
</dbReference>
<dbReference type="InterPro" id="IPR011009">
    <property type="entry name" value="Kinase-like_dom_sf"/>
</dbReference>
<evidence type="ECO:0000256" key="4">
    <source>
        <dbReference type="ARBA" id="ARBA00022535"/>
    </source>
</evidence>
<dbReference type="PROSITE" id="PS50011">
    <property type="entry name" value="PROTEIN_KINASE_DOM"/>
    <property type="match status" value="1"/>
</dbReference>
<keyword evidence="3" id="KW-0723">Serine/threonine-protein kinase</keyword>
<comment type="caution">
    <text evidence="15">The sequence shown here is derived from an EMBL/GenBank/DDBJ whole genome shotgun (WGS) entry which is preliminary data.</text>
</comment>
<comment type="catalytic activity">
    <reaction evidence="10">
        <text>L-threonyl-[protein] + ATP = O-phospho-L-threonyl-[protein] + ADP + H(+)</text>
        <dbReference type="Rhea" id="RHEA:46608"/>
        <dbReference type="Rhea" id="RHEA-COMP:11060"/>
        <dbReference type="Rhea" id="RHEA-COMP:11605"/>
        <dbReference type="ChEBI" id="CHEBI:15378"/>
        <dbReference type="ChEBI" id="CHEBI:30013"/>
        <dbReference type="ChEBI" id="CHEBI:30616"/>
        <dbReference type="ChEBI" id="CHEBI:61977"/>
        <dbReference type="ChEBI" id="CHEBI:456216"/>
        <dbReference type="EC" id="2.7.11.12"/>
    </reaction>
</comment>
<dbReference type="CDD" id="cd00038">
    <property type="entry name" value="CAP_ED"/>
    <property type="match status" value="1"/>
</dbReference>
<feature type="domain" description="AGC-kinase C-terminal" evidence="14">
    <location>
        <begin position="485"/>
        <end position="543"/>
    </location>
</feature>
<keyword evidence="5 15" id="KW-0808">Transferase</keyword>
<dbReference type="InterPro" id="IPR014710">
    <property type="entry name" value="RmlC-like_jellyroll"/>
</dbReference>
<dbReference type="EMBL" id="JATAAI010000023">
    <property type="protein sequence ID" value="KAK1737718.1"/>
    <property type="molecule type" value="Genomic_DNA"/>
</dbReference>
<name>A0AAD8Y1Y7_9STRA</name>
<dbReference type="PROSITE" id="PS50042">
    <property type="entry name" value="CNMP_BINDING_3"/>
    <property type="match status" value="1"/>
</dbReference>
<dbReference type="GO" id="GO:0005524">
    <property type="term" value="F:ATP binding"/>
    <property type="evidence" value="ECO:0007669"/>
    <property type="project" value="UniProtKB-KW"/>
</dbReference>
<dbReference type="Gene3D" id="1.10.510.10">
    <property type="entry name" value="Transferase(Phosphotransferase) domain 1"/>
    <property type="match status" value="1"/>
</dbReference>
<dbReference type="GO" id="GO:0004692">
    <property type="term" value="F:cGMP-dependent protein kinase activity"/>
    <property type="evidence" value="ECO:0007669"/>
    <property type="project" value="UniProtKB-EC"/>
</dbReference>
<reference evidence="15" key="1">
    <citation type="submission" date="2023-06" db="EMBL/GenBank/DDBJ databases">
        <title>Survivors Of The Sea: Transcriptome response of Skeletonema marinoi to long-term dormancy.</title>
        <authorList>
            <person name="Pinder M.I.M."/>
            <person name="Kourtchenko O."/>
            <person name="Robertson E.K."/>
            <person name="Larsson T."/>
            <person name="Maumus F."/>
            <person name="Osuna-Cruz C.M."/>
            <person name="Vancaester E."/>
            <person name="Stenow R."/>
            <person name="Vandepoele K."/>
            <person name="Ploug H."/>
            <person name="Bruchert V."/>
            <person name="Godhe A."/>
            <person name="Topel M."/>
        </authorList>
    </citation>
    <scope>NUCLEOTIDE SEQUENCE</scope>
    <source>
        <strain evidence="15">R05AC</strain>
    </source>
</reference>
<keyword evidence="16" id="KW-1185">Reference proteome</keyword>
<evidence type="ECO:0000256" key="3">
    <source>
        <dbReference type="ARBA" id="ARBA00022527"/>
    </source>
</evidence>
<dbReference type="GO" id="GO:0030553">
    <property type="term" value="F:cGMP binding"/>
    <property type="evidence" value="ECO:0007669"/>
    <property type="project" value="UniProtKB-KW"/>
</dbReference>
<gene>
    <name evidence="15" type="ORF">QTG54_011490</name>
</gene>
<evidence type="ECO:0000256" key="1">
    <source>
        <dbReference type="ARBA" id="ARBA00006352"/>
    </source>
</evidence>
<feature type="domain" description="Cyclic nucleotide-binding" evidence="13">
    <location>
        <begin position="114"/>
        <end position="154"/>
    </location>
</feature>
<dbReference type="InterPro" id="IPR018490">
    <property type="entry name" value="cNMP-bd_dom_sf"/>
</dbReference>
<dbReference type="GO" id="GO:0005952">
    <property type="term" value="C:cAMP-dependent protein kinase complex"/>
    <property type="evidence" value="ECO:0007669"/>
    <property type="project" value="TreeGrafter"/>
</dbReference>
<keyword evidence="4" id="KW-0140">cGMP</keyword>
<evidence type="ECO:0000259" key="12">
    <source>
        <dbReference type="PROSITE" id="PS50011"/>
    </source>
</evidence>
<evidence type="ECO:0000259" key="13">
    <source>
        <dbReference type="PROSITE" id="PS50042"/>
    </source>
</evidence>
<evidence type="ECO:0000256" key="2">
    <source>
        <dbReference type="ARBA" id="ARBA00012428"/>
    </source>
</evidence>
<protein>
    <recommendedName>
        <fullName evidence="2">cGMP-dependent protein kinase</fullName>
        <ecNumber evidence="2">2.7.11.12</ecNumber>
    </recommendedName>
</protein>
<comment type="catalytic activity">
    <reaction evidence="11">
        <text>L-seryl-[protein] + ATP = O-phospho-L-seryl-[protein] + ADP + H(+)</text>
        <dbReference type="Rhea" id="RHEA:17989"/>
        <dbReference type="Rhea" id="RHEA-COMP:9863"/>
        <dbReference type="Rhea" id="RHEA-COMP:11604"/>
        <dbReference type="ChEBI" id="CHEBI:15378"/>
        <dbReference type="ChEBI" id="CHEBI:29999"/>
        <dbReference type="ChEBI" id="CHEBI:30616"/>
        <dbReference type="ChEBI" id="CHEBI:83421"/>
        <dbReference type="ChEBI" id="CHEBI:456216"/>
        <dbReference type="EC" id="2.7.11.12"/>
    </reaction>
</comment>
<dbReference type="SUPFAM" id="SSF56112">
    <property type="entry name" value="Protein kinase-like (PK-like)"/>
    <property type="match status" value="1"/>
</dbReference>
<comment type="similarity">
    <text evidence="1">Belongs to the protein kinase superfamily. AGC Ser/Thr protein kinase family. cGMP subfamily.</text>
</comment>
<keyword evidence="8" id="KW-0067">ATP-binding</keyword>
<evidence type="ECO:0000256" key="9">
    <source>
        <dbReference type="ARBA" id="ARBA00022992"/>
    </source>
</evidence>
<dbReference type="Pfam" id="PF00069">
    <property type="entry name" value="Pkinase"/>
    <property type="match status" value="1"/>
</dbReference>
<dbReference type="EC" id="2.7.11.12" evidence="2"/>
<dbReference type="InterPro" id="IPR000961">
    <property type="entry name" value="AGC-kinase_C"/>
</dbReference>
<organism evidence="15 16">
    <name type="scientific">Skeletonema marinoi</name>
    <dbReference type="NCBI Taxonomy" id="267567"/>
    <lineage>
        <taxon>Eukaryota</taxon>
        <taxon>Sar</taxon>
        <taxon>Stramenopiles</taxon>
        <taxon>Ochrophyta</taxon>
        <taxon>Bacillariophyta</taxon>
        <taxon>Coscinodiscophyceae</taxon>
        <taxon>Thalassiosirophycidae</taxon>
        <taxon>Thalassiosirales</taxon>
        <taxon>Skeletonemataceae</taxon>
        <taxon>Skeletonema</taxon>
        <taxon>Skeletonema marinoi-dohrnii complex</taxon>
    </lineage>
</organism>
<evidence type="ECO:0000256" key="7">
    <source>
        <dbReference type="ARBA" id="ARBA00022777"/>
    </source>
</evidence>
<evidence type="ECO:0000256" key="5">
    <source>
        <dbReference type="ARBA" id="ARBA00022679"/>
    </source>
</evidence>
<sequence length="543" mass="61481">MDLLLICFRMGWGGGGGFLGEEDGPPRYMDTAMALERTVILSMSTSHFKRVVGSLEDAILLSRDRRLLRSVPLLRDTDLEDFEYELLTALIEEVTYRLDKEIFVEGDNVDEPALYIVREGAVEIISEEYPKMNRVVKPGGFFGEDTLTPDENMRFGGAKGGNKYSDGTVDVITEEAVLGKLSLANIDSVVQDLHRLGCRRKKDFKRKGRKGEDDPVESLDDLDFHRLFGAGTFGRVWIVSPFGKRVAYALKIQSKRELLDQRQAGGAQRERSVMVKLDHPFVCNLLNTFQDEACIYMLLQFVQGGELLNLIQGGDAYGGLPESAAKFFAAGILEGLTHMHQRQIVYRDLKPENVLLDKDGYAVIVDFGFSKIVSDKTYTFCGTPLYLAPEIILSRGHDRGVDYWALGCLVYEMLFGTTPFYVRGIDQKGLFKRIVRGKWNIPKDHNKVNRSAIEFIWGMLQRRPAERLGCLAGGYRDIKNHTWLQEVNFGKLIKKQIQAPWVPDVDDPLDTSNFESLDDAEDEDFLKNKKPLTAKEQLVFQDF</sequence>
<keyword evidence="6" id="KW-0547">Nucleotide-binding</keyword>
<evidence type="ECO:0000256" key="10">
    <source>
        <dbReference type="ARBA" id="ARBA00047298"/>
    </source>
</evidence>
<dbReference type="GO" id="GO:0004691">
    <property type="term" value="F:cAMP-dependent protein kinase activity"/>
    <property type="evidence" value="ECO:0007669"/>
    <property type="project" value="TreeGrafter"/>
</dbReference>
<dbReference type="PANTHER" id="PTHR24353">
    <property type="entry name" value="CYCLIC NUCLEOTIDE-DEPENDENT PROTEIN KINASE"/>
    <property type="match status" value="1"/>
</dbReference>
<evidence type="ECO:0000313" key="16">
    <source>
        <dbReference type="Proteomes" id="UP001224775"/>
    </source>
</evidence>
<dbReference type="Proteomes" id="UP001224775">
    <property type="component" value="Unassembled WGS sequence"/>
</dbReference>
<evidence type="ECO:0000259" key="14">
    <source>
        <dbReference type="PROSITE" id="PS51285"/>
    </source>
</evidence>
<dbReference type="SMART" id="SM00220">
    <property type="entry name" value="S_TKc"/>
    <property type="match status" value="1"/>
</dbReference>
<dbReference type="Gene3D" id="2.60.120.10">
    <property type="entry name" value="Jelly Rolls"/>
    <property type="match status" value="1"/>
</dbReference>
<dbReference type="PROSITE" id="PS00108">
    <property type="entry name" value="PROTEIN_KINASE_ST"/>
    <property type="match status" value="1"/>
</dbReference>
<dbReference type="InterPro" id="IPR000719">
    <property type="entry name" value="Prot_kinase_dom"/>
</dbReference>
<evidence type="ECO:0000256" key="6">
    <source>
        <dbReference type="ARBA" id="ARBA00022741"/>
    </source>
</evidence>
<dbReference type="AlphaFoldDB" id="A0AAD8Y1Y7"/>
<keyword evidence="7 15" id="KW-0418">Kinase</keyword>
<dbReference type="Gene3D" id="3.30.200.20">
    <property type="entry name" value="Phosphorylase Kinase, domain 1"/>
    <property type="match status" value="1"/>
</dbReference>
<evidence type="ECO:0000313" key="15">
    <source>
        <dbReference type="EMBL" id="KAK1737718.1"/>
    </source>
</evidence>